<dbReference type="AlphaFoldDB" id="A0A517DQM3"/>
<sequence>MHGRHYPRNVTGLPVYNQVNYSVCPLHKPTAFGITQIRECELVNEEIKKLIEDNRSQLASNIRDITGILLKNERIYQMIDEYIVAKDYCYTHTNKYNIPYSVLYTRKAIELFGQRIDSSELGNRIHLAIKERSGKFDVEEGRIVKKVEEFVSLHLLVSNHRIRGSKQYMTICIGEKNGHEDTHCIIQEEIEMKQYIYRLKNYVE</sequence>
<dbReference type="OrthoDB" id="6983824at2"/>
<gene>
    <name evidence="1" type="ORF">SPTER_08960</name>
</gene>
<evidence type="ECO:0000313" key="2">
    <source>
        <dbReference type="Proteomes" id="UP000320776"/>
    </source>
</evidence>
<protein>
    <submittedName>
        <fullName evidence="1">Uncharacterized protein</fullName>
    </submittedName>
</protein>
<name>A0A517DQM3_9FIRM</name>
<dbReference type="EMBL" id="CP036259">
    <property type="protein sequence ID" value="QDR79618.1"/>
    <property type="molecule type" value="Genomic_DNA"/>
</dbReference>
<evidence type="ECO:0000313" key="1">
    <source>
        <dbReference type="EMBL" id="QDR79618.1"/>
    </source>
</evidence>
<accession>A0A517DQM3</accession>
<proteinExistence type="predicted"/>
<keyword evidence="2" id="KW-1185">Reference proteome</keyword>
<organism evidence="1 2">
    <name type="scientific">Sporomusa termitida</name>
    <dbReference type="NCBI Taxonomy" id="2377"/>
    <lineage>
        <taxon>Bacteria</taxon>
        <taxon>Bacillati</taxon>
        <taxon>Bacillota</taxon>
        <taxon>Negativicutes</taxon>
        <taxon>Selenomonadales</taxon>
        <taxon>Sporomusaceae</taxon>
        <taxon>Sporomusa</taxon>
    </lineage>
</organism>
<reference evidence="1 2" key="1">
    <citation type="submission" date="2019-02" db="EMBL/GenBank/DDBJ databases">
        <title>Closed genome of Sporomusa termitida DSM 4440.</title>
        <authorList>
            <person name="Poehlein A."/>
            <person name="Daniel R."/>
        </authorList>
    </citation>
    <scope>NUCLEOTIDE SEQUENCE [LARGE SCALE GENOMIC DNA]</scope>
    <source>
        <strain evidence="1 2">DSM 4440</strain>
    </source>
</reference>
<dbReference type="KEGG" id="sted:SPTER_08960"/>
<dbReference type="Proteomes" id="UP000320776">
    <property type="component" value="Chromosome"/>
</dbReference>